<evidence type="ECO:0000256" key="3">
    <source>
        <dbReference type="ARBA" id="ARBA00023277"/>
    </source>
</evidence>
<dbReference type="EC" id="3.1.3.11" evidence="4"/>
<dbReference type="Pfam" id="PF06874">
    <property type="entry name" value="FBPase_2"/>
    <property type="match status" value="1"/>
</dbReference>
<dbReference type="AlphaFoldDB" id="A0A2I1JZ88"/>
<organism evidence="5 6">
    <name type="scientific">Falseniella ignava</name>
    <dbReference type="NCBI Taxonomy" id="137730"/>
    <lineage>
        <taxon>Bacteria</taxon>
        <taxon>Bacillati</taxon>
        <taxon>Bacillota</taxon>
        <taxon>Bacilli</taxon>
        <taxon>Lactobacillales</taxon>
        <taxon>Aerococcaceae</taxon>
        <taxon>Falseniella</taxon>
    </lineage>
</organism>
<evidence type="ECO:0000256" key="2">
    <source>
        <dbReference type="ARBA" id="ARBA00023211"/>
    </source>
</evidence>
<dbReference type="HAMAP" id="MF_01854">
    <property type="entry name" value="FBPase_class3"/>
    <property type="match status" value="1"/>
</dbReference>
<sequence>MSDTKYYQLLKEKFKTKENVLTEIISLEAIMELPKGTEHFVSDLHGEFLAFNHVMRNGSGSIKEKVKGAFEAEPTAQVDIDDLAVLIYYPTDKLHLEQERLSEEALKDWYRQSIEHLLKVLKYASIKYTRKKVRKTFPKQYRYIMDELLYELNPIPNKQAYYESILQNIVERNQAPQLIRHLAIVIQQLTVDHLHVVGDIYDRGPAPDQIMDRLMEVPSIDIQWGNHDMIWLGILAGSYLCMMSVLRISARYGNLGVLEERYGINLRPLFEYATRYYASKAAFTPKQDEGPSLSQAELDDYNCVQQATMILQAKLETQLYRRRPEFKMDDRDMLSKIDVEKQTINLNGKIYTLKDFSAPTLDPSNPSLLTDEEQKLLERLLHAFRISERFERHMRFMLDIGSLYLIYNGNLLIHGCLPLEEDGHFQTIELQGKALQGRSLYDFFERQVYQSFQSPTISDDFATDCLWYLWCGPSSPLFGKHAMKTFERYYIDAPETHREIKNPYYALREQEAVCVNILEEFDLATSGHIINGHTPIREKDGENPVKGNGRLICIDGGYSKPYHRTTGIAGYTLLSNSWGMQLVAHQSFVSPKEAVERKQDVISLKRLVERVPKRTLVKDTTIGSQLKLQIEDLNYLYQHYEKI</sequence>
<dbReference type="Proteomes" id="UP000234384">
    <property type="component" value="Unassembled WGS sequence"/>
</dbReference>
<comment type="pathway">
    <text evidence="4">Carbohydrate biosynthesis; gluconeogenesis.</text>
</comment>
<keyword evidence="3 4" id="KW-0119">Carbohydrate metabolism</keyword>
<dbReference type="EMBL" id="PKHE01000011">
    <property type="protein sequence ID" value="PKY88673.1"/>
    <property type="molecule type" value="Genomic_DNA"/>
</dbReference>
<comment type="caution">
    <text evidence="5">The sequence shown here is derived from an EMBL/GenBank/DDBJ whole genome shotgun (WGS) entry which is preliminary data.</text>
</comment>
<keyword evidence="2 4" id="KW-0464">Manganese</keyword>
<protein>
    <recommendedName>
        <fullName evidence="4">Fructose-1,6-bisphosphatase class 3</fullName>
        <shortName evidence="4">FBPase class 3</shortName>
        <ecNumber evidence="4">3.1.3.11</ecNumber>
    </recommendedName>
    <alternativeName>
        <fullName evidence="4">D-fructose-1,6-bisphosphate 1-phosphohydrolase class 3</fullName>
    </alternativeName>
</protein>
<evidence type="ECO:0000313" key="6">
    <source>
        <dbReference type="Proteomes" id="UP000234384"/>
    </source>
</evidence>
<dbReference type="SUPFAM" id="SSF56300">
    <property type="entry name" value="Metallo-dependent phosphatases"/>
    <property type="match status" value="1"/>
</dbReference>
<evidence type="ECO:0000256" key="1">
    <source>
        <dbReference type="ARBA" id="ARBA00022801"/>
    </source>
</evidence>
<keyword evidence="1 4" id="KW-0378">Hydrolase</keyword>
<dbReference type="GO" id="GO:0006094">
    <property type="term" value="P:gluconeogenesis"/>
    <property type="evidence" value="ECO:0007669"/>
    <property type="project" value="UniProtKB-UniRule"/>
</dbReference>
<dbReference type="PIRSF" id="PIRSF000906">
    <property type="entry name" value="FBPtase_Bacill"/>
    <property type="match status" value="1"/>
</dbReference>
<comment type="catalytic activity">
    <reaction evidence="4">
        <text>beta-D-fructose 1,6-bisphosphate + H2O = beta-D-fructose 6-phosphate + phosphate</text>
        <dbReference type="Rhea" id="RHEA:11064"/>
        <dbReference type="ChEBI" id="CHEBI:15377"/>
        <dbReference type="ChEBI" id="CHEBI:32966"/>
        <dbReference type="ChEBI" id="CHEBI:43474"/>
        <dbReference type="ChEBI" id="CHEBI:57634"/>
        <dbReference type="EC" id="3.1.3.11"/>
    </reaction>
</comment>
<dbReference type="UniPathway" id="UPA00138"/>
<dbReference type="InterPro" id="IPR009164">
    <property type="entry name" value="FBPtase_class3"/>
</dbReference>
<name>A0A2I1JZ88_9LACT</name>
<dbReference type="RefSeq" id="WP_101954321.1">
    <property type="nucleotide sequence ID" value="NZ_PKHE01000011.1"/>
</dbReference>
<evidence type="ECO:0000313" key="5">
    <source>
        <dbReference type="EMBL" id="PKY88673.1"/>
    </source>
</evidence>
<gene>
    <name evidence="4" type="primary">fbp</name>
    <name evidence="5" type="ORF">CYJ57_05025</name>
</gene>
<dbReference type="Gene3D" id="3.60.21.10">
    <property type="match status" value="1"/>
</dbReference>
<dbReference type="GO" id="GO:0042132">
    <property type="term" value="F:fructose 1,6-bisphosphate 1-phosphatase activity"/>
    <property type="evidence" value="ECO:0007669"/>
    <property type="project" value="UniProtKB-UniRule"/>
</dbReference>
<reference evidence="5 6" key="1">
    <citation type="submission" date="2017-12" db="EMBL/GenBank/DDBJ databases">
        <title>Phylogenetic diversity of female urinary microbiome.</title>
        <authorList>
            <person name="Thomas-White K."/>
            <person name="Wolfe A.J."/>
        </authorList>
    </citation>
    <scope>NUCLEOTIDE SEQUENCE [LARGE SCALE GENOMIC DNA]</scope>
    <source>
        <strain evidence="5 6">UMB0898</strain>
    </source>
</reference>
<dbReference type="InterPro" id="IPR029052">
    <property type="entry name" value="Metallo-depent_PP-like"/>
</dbReference>
<comment type="cofactor">
    <cofactor evidence="4">
        <name>Mn(2+)</name>
        <dbReference type="ChEBI" id="CHEBI:29035"/>
    </cofactor>
</comment>
<dbReference type="OrthoDB" id="9779903at2"/>
<comment type="similarity">
    <text evidence="4">Belongs to the FBPase class 3 family.</text>
</comment>
<proteinExistence type="inferred from homology"/>
<accession>A0A2I1JZ88</accession>
<evidence type="ECO:0000256" key="4">
    <source>
        <dbReference type="HAMAP-Rule" id="MF_01854"/>
    </source>
</evidence>